<dbReference type="PANTHER" id="PTHR10869">
    <property type="entry name" value="PROLYL 4-HYDROXYLASE ALPHA SUBUNIT"/>
    <property type="match status" value="1"/>
</dbReference>
<protein>
    <submittedName>
        <fullName evidence="8">Putative Oxoglutarate/iron-dependent dioxygenase</fullName>
    </submittedName>
</protein>
<accession>A0A0S4LKX8</accession>
<evidence type="ECO:0000256" key="5">
    <source>
        <dbReference type="ARBA" id="ARBA00023002"/>
    </source>
</evidence>
<dbReference type="SUPFAM" id="SSF51197">
    <property type="entry name" value="Clavaminate synthase-like"/>
    <property type="match status" value="1"/>
</dbReference>
<dbReference type="Proteomes" id="UP000199032">
    <property type="component" value="Unassembled WGS sequence"/>
</dbReference>
<proteinExistence type="predicted"/>
<keyword evidence="6" id="KW-0408">Iron</keyword>
<evidence type="ECO:0000259" key="7">
    <source>
        <dbReference type="PROSITE" id="PS51471"/>
    </source>
</evidence>
<evidence type="ECO:0000313" key="8">
    <source>
        <dbReference type="EMBL" id="CUS36628.1"/>
    </source>
</evidence>
<dbReference type="InterPro" id="IPR045054">
    <property type="entry name" value="P4HA-like"/>
</dbReference>
<dbReference type="InterPro" id="IPR044862">
    <property type="entry name" value="Pro_4_hyd_alph_FE2OG_OXY"/>
</dbReference>
<dbReference type="InterPro" id="IPR006620">
    <property type="entry name" value="Pro_4_hyd_alph"/>
</dbReference>
<feature type="domain" description="Fe2OG dioxygenase" evidence="7">
    <location>
        <begin position="84"/>
        <end position="187"/>
    </location>
</feature>
<dbReference type="AlphaFoldDB" id="A0A0S4LKX8"/>
<evidence type="ECO:0000256" key="1">
    <source>
        <dbReference type="ARBA" id="ARBA00001961"/>
    </source>
</evidence>
<reference evidence="8 9" key="1">
    <citation type="submission" date="2015-10" db="EMBL/GenBank/DDBJ databases">
        <authorList>
            <person name="Gilbert D.G."/>
        </authorList>
    </citation>
    <scope>NUCLEOTIDE SEQUENCE [LARGE SCALE GENOMIC DNA]</scope>
    <source>
        <strain evidence="8">COMA1</strain>
    </source>
</reference>
<dbReference type="GO" id="GO:0004656">
    <property type="term" value="F:procollagen-proline 4-dioxygenase activity"/>
    <property type="evidence" value="ECO:0007669"/>
    <property type="project" value="TreeGrafter"/>
</dbReference>
<dbReference type="Pfam" id="PF13640">
    <property type="entry name" value="2OG-FeII_Oxy_3"/>
    <property type="match status" value="1"/>
</dbReference>
<evidence type="ECO:0000256" key="2">
    <source>
        <dbReference type="ARBA" id="ARBA00022723"/>
    </source>
</evidence>
<keyword evidence="5" id="KW-0560">Oxidoreductase</keyword>
<dbReference type="GO" id="GO:0031418">
    <property type="term" value="F:L-ascorbic acid binding"/>
    <property type="evidence" value="ECO:0007669"/>
    <property type="project" value="UniProtKB-KW"/>
</dbReference>
<evidence type="ECO:0000256" key="4">
    <source>
        <dbReference type="ARBA" id="ARBA00022964"/>
    </source>
</evidence>
<dbReference type="STRING" id="1742972.COMA1_30157"/>
<keyword evidence="4 8" id="KW-0223">Dioxygenase</keyword>
<dbReference type="PROSITE" id="PS51471">
    <property type="entry name" value="FE2OG_OXY"/>
    <property type="match status" value="1"/>
</dbReference>
<sequence>MTKEELDPGKIFLLRDFLSNDECAALIRRSEGLTYEVGTVGGMVAEGIRNNERVLVDDTPLADALFRRAVHCLPQVVDHRRLVRFNERWRFYRYRPGQTFRPHRDGSYMTLETYEKSEVTFLIYLNDNLTGGETRFFEDMDQVARRSPYLTVTPTTGAALVFLHAIWHEGAVVESGEKYVLRTDVMYKL</sequence>
<evidence type="ECO:0000256" key="3">
    <source>
        <dbReference type="ARBA" id="ARBA00022896"/>
    </source>
</evidence>
<evidence type="ECO:0000313" key="9">
    <source>
        <dbReference type="Proteomes" id="UP000199032"/>
    </source>
</evidence>
<evidence type="ECO:0000256" key="6">
    <source>
        <dbReference type="ARBA" id="ARBA00023004"/>
    </source>
</evidence>
<dbReference type="InterPro" id="IPR005123">
    <property type="entry name" value="Oxoglu/Fe-dep_dioxygenase_dom"/>
</dbReference>
<organism evidence="8 9">
    <name type="scientific">Candidatus Nitrospira nitrosa</name>
    <dbReference type="NCBI Taxonomy" id="1742972"/>
    <lineage>
        <taxon>Bacteria</taxon>
        <taxon>Pseudomonadati</taxon>
        <taxon>Nitrospirota</taxon>
        <taxon>Nitrospiria</taxon>
        <taxon>Nitrospirales</taxon>
        <taxon>Nitrospiraceae</taxon>
        <taxon>Nitrospira</taxon>
    </lineage>
</organism>
<dbReference type="OrthoDB" id="269774at2"/>
<dbReference type="PANTHER" id="PTHR10869:SF246">
    <property type="entry name" value="TRANSMEMBRANE PROLYL 4-HYDROXYLASE"/>
    <property type="match status" value="1"/>
</dbReference>
<dbReference type="Gene3D" id="2.60.120.620">
    <property type="entry name" value="q2cbj1_9rhob like domain"/>
    <property type="match status" value="1"/>
</dbReference>
<dbReference type="SMART" id="SM00702">
    <property type="entry name" value="P4Hc"/>
    <property type="match status" value="1"/>
</dbReference>
<dbReference type="EMBL" id="CZQA01000009">
    <property type="protein sequence ID" value="CUS36628.1"/>
    <property type="molecule type" value="Genomic_DNA"/>
</dbReference>
<keyword evidence="9" id="KW-1185">Reference proteome</keyword>
<dbReference type="RefSeq" id="WP_090749767.1">
    <property type="nucleotide sequence ID" value="NZ_CZQA01000009.1"/>
</dbReference>
<dbReference type="GO" id="GO:0005506">
    <property type="term" value="F:iron ion binding"/>
    <property type="evidence" value="ECO:0007669"/>
    <property type="project" value="InterPro"/>
</dbReference>
<keyword evidence="3" id="KW-0847">Vitamin C</keyword>
<name>A0A0S4LKX8_9BACT</name>
<comment type="cofactor">
    <cofactor evidence="1">
        <name>L-ascorbate</name>
        <dbReference type="ChEBI" id="CHEBI:38290"/>
    </cofactor>
</comment>
<gene>
    <name evidence="8" type="ORF">COMA1_30157</name>
</gene>
<keyword evidence="2" id="KW-0479">Metal-binding</keyword>